<feature type="compositionally biased region" description="Polar residues" evidence="1">
    <location>
        <begin position="438"/>
        <end position="449"/>
    </location>
</feature>
<dbReference type="InterPro" id="IPR046784">
    <property type="entry name" value="Eap1"/>
</dbReference>
<protein>
    <submittedName>
        <fullName evidence="2">Uncharacterized protein</fullName>
    </submittedName>
</protein>
<feature type="region of interest" description="Disordered" evidence="1">
    <location>
        <begin position="714"/>
        <end position="813"/>
    </location>
</feature>
<reference evidence="2" key="1">
    <citation type="journal article" date="2021" name="Nat. Commun.">
        <title>Genetic determinants of endophytism in the Arabidopsis root mycobiome.</title>
        <authorList>
            <person name="Mesny F."/>
            <person name="Miyauchi S."/>
            <person name="Thiergart T."/>
            <person name="Pickel B."/>
            <person name="Atanasova L."/>
            <person name="Karlsson M."/>
            <person name="Huettel B."/>
            <person name="Barry K.W."/>
            <person name="Haridas S."/>
            <person name="Chen C."/>
            <person name="Bauer D."/>
            <person name="Andreopoulos W."/>
            <person name="Pangilinan J."/>
            <person name="LaButti K."/>
            <person name="Riley R."/>
            <person name="Lipzen A."/>
            <person name="Clum A."/>
            <person name="Drula E."/>
            <person name="Henrissat B."/>
            <person name="Kohler A."/>
            <person name="Grigoriev I.V."/>
            <person name="Martin F.M."/>
            <person name="Hacquard S."/>
        </authorList>
    </citation>
    <scope>NUCLEOTIDE SEQUENCE</scope>
    <source>
        <strain evidence="2">MPI-CAGE-CH-0243</strain>
    </source>
</reference>
<feature type="region of interest" description="Disordered" evidence="1">
    <location>
        <begin position="386"/>
        <end position="557"/>
    </location>
</feature>
<feature type="compositionally biased region" description="Basic and acidic residues" evidence="1">
    <location>
        <begin position="391"/>
        <end position="401"/>
    </location>
</feature>
<feature type="region of interest" description="Disordered" evidence="1">
    <location>
        <begin position="1"/>
        <end position="352"/>
    </location>
</feature>
<feature type="region of interest" description="Disordered" evidence="1">
    <location>
        <begin position="585"/>
        <end position="639"/>
    </location>
</feature>
<feature type="compositionally biased region" description="Pro residues" evidence="1">
    <location>
        <begin position="714"/>
        <end position="752"/>
    </location>
</feature>
<gene>
    <name evidence="2" type="ORF">B0J11DRAFT_251663</name>
</gene>
<feature type="compositionally biased region" description="Basic and acidic residues" evidence="1">
    <location>
        <begin position="137"/>
        <end position="155"/>
    </location>
</feature>
<evidence type="ECO:0000256" key="1">
    <source>
        <dbReference type="SAM" id="MobiDB-lite"/>
    </source>
</evidence>
<feature type="compositionally biased region" description="Basic and acidic residues" evidence="1">
    <location>
        <begin position="285"/>
        <end position="321"/>
    </location>
</feature>
<feature type="compositionally biased region" description="Basic and acidic residues" evidence="1">
    <location>
        <begin position="180"/>
        <end position="203"/>
    </location>
</feature>
<feature type="compositionally biased region" description="Basic and acidic residues" evidence="1">
    <location>
        <begin position="466"/>
        <end position="482"/>
    </location>
</feature>
<dbReference type="Proteomes" id="UP000700596">
    <property type="component" value="Unassembled WGS sequence"/>
</dbReference>
<organism evidence="2 3">
    <name type="scientific">Dendryphion nanum</name>
    <dbReference type="NCBI Taxonomy" id="256645"/>
    <lineage>
        <taxon>Eukaryota</taxon>
        <taxon>Fungi</taxon>
        <taxon>Dikarya</taxon>
        <taxon>Ascomycota</taxon>
        <taxon>Pezizomycotina</taxon>
        <taxon>Dothideomycetes</taxon>
        <taxon>Pleosporomycetidae</taxon>
        <taxon>Pleosporales</taxon>
        <taxon>Torulaceae</taxon>
        <taxon>Dendryphion</taxon>
    </lineage>
</organism>
<feature type="compositionally biased region" description="Polar residues" evidence="1">
    <location>
        <begin position="483"/>
        <end position="493"/>
    </location>
</feature>
<feature type="compositionally biased region" description="Basic and acidic residues" evidence="1">
    <location>
        <begin position="246"/>
        <end position="275"/>
    </location>
</feature>
<proteinExistence type="predicted"/>
<comment type="caution">
    <text evidence="2">The sequence shown here is derived from an EMBL/GenBank/DDBJ whole genome shotgun (WGS) entry which is preliminary data.</text>
</comment>
<evidence type="ECO:0000313" key="3">
    <source>
        <dbReference type="Proteomes" id="UP000700596"/>
    </source>
</evidence>
<evidence type="ECO:0000313" key="2">
    <source>
        <dbReference type="EMBL" id="KAH7130427.1"/>
    </source>
</evidence>
<dbReference type="Pfam" id="PF20566">
    <property type="entry name" value="Eap1"/>
    <property type="match status" value="1"/>
</dbReference>
<keyword evidence="3" id="KW-1185">Reference proteome</keyword>
<dbReference type="AlphaFoldDB" id="A0A9P9IRF8"/>
<sequence>MGGPTYTIEQLEHLRDSPLVQKPDGLPAIEQWMELPADQNNNINSTTNRRPRSGNHGDTAPTGEQRSERPSLINVGSMGHFGRRPSMQPEDTVLGPPKLSFTSASRAAKGGDNSEKRGITSIDGDQLGDRFPSSVRQRGERWTRDRDTEGTREKSGFANGGRRPREEGEGWQNVKGRKSLGQEDFDRGFGRNGDRDKVNKDGEADNADSGTRRAGAGREKFERWGRREDTKEAEGNRFGGTGQGGWRDRERDRGDRGDRDRDRDREWTRGGNRVEEDPEWMDTPRNTKEKKQAHTQEEFQRWKEQMRAKDTAPVEKEEPKPDSPATDLPSASTAPANTLSKPALTPSTDVLTGALFGNWGTRIEPTANAPEAVKVKPKTAQKSKFATMFAKPEEPAVHHEPPPPNFLASLASTSPPPGANGTDDEDKQGFQRILQMLGGTNISGNQQPLQGLAPPMNGTRHGAVPLEHHSQSPPEERLENRPNRQPAQRSLEQQAMLENILAPRPSAPETRPPQNRFNVASPDNGHMEQYGLPRPESNRPHDDYPIQQPPSRNSSAQDANLHALLNSRTREVTNRDFLLNLMQQPSRATPPQPQHHNLPRPGPGPGLENPNMAYFDQGPPRPQGQPKGRGGPPPGFMDESARFENEMMRHDRIRDMQQRFGSGREDPMLQRHNSIGDVPRQMTNMGIPSQPVPDMQFMGGRPHGMPPTPTERPNIAPPPGFGGPAGMRPPPPGIPQGMPPLPGGTPLPPGFGPPSAGMRGMFPGGPGPNMPPGPPQGYFPPNQGFGGPPDPRMMMGQFDQFGGPRQGRPPNMY</sequence>
<name>A0A9P9IRF8_9PLEO</name>
<dbReference type="EMBL" id="JAGMWT010000004">
    <property type="protein sequence ID" value="KAH7130427.1"/>
    <property type="molecule type" value="Genomic_DNA"/>
</dbReference>
<feature type="compositionally biased region" description="Basic and acidic residues" evidence="1">
    <location>
        <begin position="216"/>
        <end position="235"/>
    </location>
</feature>
<feature type="compositionally biased region" description="Polar residues" evidence="1">
    <location>
        <begin position="38"/>
        <end position="48"/>
    </location>
</feature>
<accession>A0A9P9IRF8</accession>
<dbReference type="OrthoDB" id="2504266at2759"/>
<feature type="compositionally biased region" description="Pro residues" evidence="1">
    <location>
        <begin position="765"/>
        <end position="778"/>
    </location>
</feature>
<feature type="compositionally biased region" description="Polar residues" evidence="1">
    <location>
        <begin position="329"/>
        <end position="350"/>
    </location>
</feature>